<evidence type="ECO:0000256" key="3">
    <source>
        <dbReference type="ARBA" id="ARBA00022679"/>
    </source>
</evidence>
<dbReference type="InterPro" id="IPR026170">
    <property type="entry name" value="FAM173A/B"/>
</dbReference>
<evidence type="ECO:0000256" key="4">
    <source>
        <dbReference type="ARBA" id="ARBA00022691"/>
    </source>
</evidence>
<feature type="transmembrane region" description="Helical" evidence="5">
    <location>
        <begin position="21"/>
        <end position="41"/>
    </location>
</feature>
<organism evidence="6">
    <name type="scientific">Lutzomyia longipalpis</name>
    <name type="common">Sand fly</name>
    <dbReference type="NCBI Taxonomy" id="7200"/>
    <lineage>
        <taxon>Eukaryota</taxon>
        <taxon>Metazoa</taxon>
        <taxon>Ecdysozoa</taxon>
        <taxon>Arthropoda</taxon>
        <taxon>Hexapoda</taxon>
        <taxon>Insecta</taxon>
        <taxon>Pterygota</taxon>
        <taxon>Neoptera</taxon>
        <taxon>Endopterygota</taxon>
        <taxon>Diptera</taxon>
        <taxon>Nematocera</taxon>
        <taxon>Psychodoidea</taxon>
        <taxon>Psychodidae</taxon>
        <taxon>Lutzomyia</taxon>
        <taxon>Lutzomyia</taxon>
    </lineage>
</organism>
<name>A0A7G3ANU3_LUTLO</name>
<sequence length="211" mass="23335">MRAGEVQEKLPKPGNSLSGKVLLGITGGLGIAITFVAIPFVSPAFRRICLPYVPATTAQVENVLSALQRAGNVPKGSKNLLLDIGSGDGRIVIATARNGYKSHGVELNRWLVHYSRLSALQAGVWGNVKFFRKDLWRFNLSPYSHIVIFGVDCMMEDLEKKLQAEITDNCTIVACRFPFPTLQPCHTIDAGVDSVWTYKIEKKLTEEHPQR</sequence>
<dbReference type="Gene3D" id="3.40.50.150">
    <property type="entry name" value="Vaccinia Virus protein VP39"/>
    <property type="match status" value="1"/>
</dbReference>
<keyword evidence="4" id="KW-0949">S-adenosyl-L-methionine</keyword>
<dbReference type="PANTHER" id="PTHR13610:SF9">
    <property type="entry name" value="FI06469P"/>
    <property type="match status" value="1"/>
</dbReference>
<accession>A0A7G3ANU3</accession>
<keyword evidence="5" id="KW-0472">Membrane</keyword>
<evidence type="ECO:0000313" key="6">
    <source>
        <dbReference type="EMBL" id="MBC1172906.1"/>
    </source>
</evidence>
<dbReference type="GO" id="GO:0016279">
    <property type="term" value="F:protein-lysine N-methyltransferase activity"/>
    <property type="evidence" value="ECO:0007669"/>
    <property type="project" value="InterPro"/>
</dbReference>
<dbReference type="GO" id="GO:0032259">
    <property type="term" value="P:methylation"/>
    <property type="evidence" value="ECO:0007669"/>
    <property type="project" value="UniProtKB-KW"/>
</dbReference>
<evidence type="ECO:0000256" key="5">
    <source>
        <dbReference type="SAM" id="Phobius"/>
    </source>
</evidence>
<keyword evidence="3" id="KW-0808">Transferase</keyword>
<keyword evidence="2" id="KW-0489">Methyltransferase</keyword>
<dbReference type="GO" id="GO:1905706">
    <property type="term" value="P:regulation of mitochondrial ATP synthesis coupled proton transport"/>
    <property type="evidence" value="ECO:0007669"/>
    <property type="project" value="TreeGrafter"/>
</dbReference>
<reference evidence="6" key="1">
    <citation type="journal article" date="2020" name="BMC">
        <title>Leishmania infection induces a limited differential gene expression in the sand fly midgut.</title>
        <authorList>
            <person name="Coutinho-Abreu I.V."/>
            <person name="Serafim T.D."/>
            <person name="Meneses C."/>
            <person name="Kamhawi S."/>
            <person name="Oliveira F."/>
            <person name="Valenzuela J.G."/>
        </authorList>
    </citation>
    <scope>NUCLEOTIDE SEQUENCE</scope>
    <source>
        <strain evidence="6">Jacobina</strain>
        <tissue evidence="6">Midgut</tissue>
    </source>
</reference>
<dbReference type="EMBL" id="GITU01004203">
    <property type="protein sequence ID" value="MBC1172906.1"/>
    <property type="molecule type" value="Transcribed_RNA"/>
</dbReference>
<evidence type="ECO:0000256" key="2">
    <source>
        <dbReference type="ARBA" id="ARBA00022603"/>
    </source>
</evidence>
<proteinExistence type="inferred from homology"/>
<dbReference type="SUPFAM" id="SSF53335">
    <property type="entry name" value="S-adenosyl-L-methionine-dependent methyltransferases"/>
    <property type="match status" value="1"/>
</dbReference>
<dbReference type="PANTHER" id="PTHR13610">
    <property type="entry name" value="METHYLTRANSFERASE DOMAIN-CONTAINING PROTEIN"/>
    <property type="match status" value="1"/>
</dbReference>
<dbReference type="AlphaFoldDB" id="A0A7G3ANU3"/>
<evidence type="ECO:0000256" key="1">
    <source>
        <dbReference type="ARBA" id="ARBA00010633"/>
    </source>
</evidence>
<comment type="similarity">
    <text evidence="1">Belongs to the ANT/ATPSC lysine N-methyltransferase family.</text>
</comment>
<protein>
    <submittedName>
        <fullName evidence="6">Uncharacterized protein</fullName>
    </submittedName>
</protein>
<dbReference type="GO" id="GO:0005739">
    <property type="term" value="C:mitochondrion"/>
    <property type="evidence" value="ECO:0007669"/>
    <property type="project" value="TreeGrafter"/>
</dbReference>
<keyword evidence="5" id="KW-1133">Transmembrane helix</keyword>
<keyword evidence="5" id="KW-0812">Transmembrane</keyword>
<dbReference type="InterPro" id="IPR029063">
    <property type="entry name" value="SAM-dependent_MTases_sf"/>
</dbReference>
<dbReference type="VEuPathDB" id="VectorBase:LLONM1_003901"/>